<dbReference type="InterPro" id="IPR011029">
    <property type="entry name" value="DEATH-like_dom_sf"/>
</dbReference>
<dbReference type="CDD" id="cd00045">
    <property type="entry name" value="DED"/>
    <property type="match status" value="1"/>
</dbReference>
<dbReference type="SUPFAM" id="SSF47986">
    <property type="entry name" value="DEATH domain"/>
    <property type="match status" value="2"/>
</dbReference>
<feature type="region of interest" description="Disordered" evidence="1">
    <location>
        <begin position="1"/>
        <end position="23"/>
    </location>
</feature>
<dbReference type="Proteomes" id="UP000001554">
    <property type="component" value="Chromosome 5"/>
</dbReference>
<dbReference type="InterPro" id="IPR001875">
    <property type="entry name" value="DED_dom"/>
</dbReference>
<organism evidence="4 5">
    <name type="scientific">Branchiostoma floridae</name>
    <name type="common">Florida lancelet</name>
    <name type="synonym">Amphioxus</name>
    <dbReference type="NCBI Taxonomy" id="7739"/>
    <lineage>
        <taxon>Eukaryota</taxon>
        <taxon>Metazoa</taxon>
        <taxon>Chordata</taxon>
        <taxon>Cephalochordata</taxon>
        <taxon>Leptocardii</taxon>
        <taxon>Amphioxiformes</taxon>
        <taxon>Branchiostomatidae</taxon>
        <taxon>Branchiostoma</taxon>
    </lineage>
</organism>
<sequence length="286" mass="32581">MSRKAADMYSTDAVPTSFPHNPRSWTPVPHKQMFVRIEEDLVEDERRSLKGLLYGRIPAGKLQKYSVGDIFRHMERMGQISATNLEPIAVLMETIHRRDWAIKVRALQEETRATAQERSSRPSAGRRQYRTDGPGRKRTRDVAARAGTSTTHHDAERQSGPARDGLDSDEESSESNGDDPGEREEPPVKRRAPADPITDAHLAKLARNMPHGWKTVGLECFNATTADIDRWRTKYPNDRDMQIVEMFKSWKDKTGKRATLRTLCDNLEKAGVQYNVYSFLTEDNSE</sequence>
<feature type="compositionally biased region" description="Basic and acidic residues" evidence="1">
    <location>
        <begin position="129"/>
        <end position="143"/>
    </location>
</feature>
<dbReference type="Pfam" id="PF01335">
    <property type="entry name" value="DED"/>
    <property type="match status" value="1"/>
</dbReference>
<feature type="domain" description="Death" evidence="2">
    <location>
        <begin position="227"/>
        <end position="271"/>
    </location>
</feature>
<feature type="region of interest" description="Disordered" evidence="1">
    <location>
        <begin position="111"/>
        <end position="196"/>
    </location>
</feature>
<dbReference type="GO" id="GO:0042981">
    <property type="term" value="P:regulation of apoptotic process"/>
    <property type="evidence" value="ECO:0007669"/>
    <property type="project" value="InterPro"/>
</dbReference>
<dbReference type="PROSITE" id="PS50168">
    <property type="entry name" value="DED"/>
    <property type="match status" value="1"/>
</dbReference>
<name>A0A9J7MQ43_BRAFL</name>
<dbReference type="PANTHER" id="PTHR15077:SF9">
    <property type="entry name" value="C-TERMINAL OF ROC (COR) DOMAIN-CONTAINING PROTEIN"/>
    <property type="match status" value="1"/>
</dbReference>
<dbReference type="Gene3D" id="1.10.533.10">
    <property type="entry name" value="Death Domain, Fas"/>
    <property type="match status" value="2"/>
</dbReference>
<reference evidence="5" key="2">
    <citation type="submission" date="2025-08" db="UniProtKB">
        <authorList>
            <consortium name="RefSeq"/>
        </authorList>
    </citation>
    <scope>IDENTIFICATION</scope>
    <source>
        <strain evidence="5">S238N-H82</strain>
        <tissue evidence="5">Testes</tissue>
    </source>
</reference>
<dbReference type="PANTHER" id="PTHR15077">
    <property type="entry name" value="FAS-ASSOCIATING DEATH DOMAIN-CONTAINING PROTEIN FADD"/>
    <property type="match status" value="1"/>
</dbReference>
<reference evidence="4" key="1">
    <citation type="journal article" date="2020" name="Nat. Ecol. Evol.">
        <title>Deeply conserved synteny resolves early events in vertebrate evolution.</title>
        <authorList>
            <person name="Simakov O."/>
            <person name="Marletaz F."/>
            <person name="Yue J.X."/>
            <person name="O'Connell B."/>
            <person name="Jenkins J."/>
            <person name="Brandt A."/>
            <person name="Calef R."/>
            <person name="Tung C.H."/>
            <person name="Huang T.K."/>
            <person name="Schmutz J."/>
            <person name="Satoh N."/>
            <person name="Yu J.K."/>
            <person name="Putnam N.H."/>
            <person name="Green R.E."/>
            <person name="Rokhsar D.S."/>
        </authorList>
    </citation>
    <scope>NUCLEOTIDE SEQUENCE [LARGE SCALE GENOMIC DNA]</scope>
    <source>
        <strain evidence="4">S238N-H82</strain>
    </source>
</reference>
<evidence type="ECO:0000259" key="2">
    <source>
        <dbReference type="PROSITE" id="PS50017"/>
    </source>
</evidence>
<accession>A0A9J7MQ43</accession>
<evidence type="ECO:0000259" key="3">
    <source>
        <dbReference type="PROSITE" id="PS50168"/>
    </source>
</evidence>
<dbReference type="PROSITE" id="PS50017">
    <property type="entry name" value="DEATH_DOMAIN"/>
    <property type="match status" value="1"/>
</dbReference>
<dbReference type="OMA" id="KEWQEVG"/>
<proteinExistence type="predicted"/>
<evidence type="ECO:0000313" key="5">
    <source>
        <dbReference type="RefSeq" id="XP_035676532.1"/>
    </source>
</evidence>
<dbReference type="GO" id="GO:0007165">
    <property type="term" value="P:signal transduction"/>
    <property type="evidence" value="ECO:0007669"/>
    <property type="project" value="InterPro"/>
</dbReference>
<dbReference type="RefSeq" id="XP_035676532.1">
    <property type="nucleotide sequence ID" value="XM_035820639.1"/>
</dbReference>
<dbReference type="OrthoDB" id="10028246at2759"/>
<keyword evidence="4" id="KW-1185">Reference proteome</keyword>
<dbReference type="InterPro" id="IPR016729">
    <property type="entry name" value="FADD"/>
</dbReference>
<feature type="compositionally biased region" description="Acidic residues" evidence="1">
    <location>
        <begin position="167"/>
        <end position="182"/>
    </location>
</feature>
<dbReference type="KEGG" id="bfo:118415809"/>
<feature type="domain" description="DED" evidence="3">
    <location>
        <begin position="29"/>
        <end position="106"/>
    </location>
</feature>
<dbReference type="InterPro" id="IPR000488">
    <property type="entry name" value="Death_dom"/>
</dbReference>
<dbReference type="GeneID" id="118415809"/>
<dbReference type="AlphaFoldDB" id="A0A9J7MQ43"/>
<protein>
    <submittedName>
        <fullName evidence="5">Uncharacterized protein LOC118415809</fullName>
    </submittedName>
</protein>
<evidence type="ECO:0000313" key="4">
    <source>
        <dbReference type="Proteomes" id="UP000001554"/>
    </source>
</evidence>
<evidence type="ECO:0000256" key="1">
    <source>
        <dbReference type="SAM" id="MobiDB-lite"/>
    </source>
</evidence>
<dbReference type="Pfam" id="PF00531">
    <property type="entry name" value="Death"/>
    <property type="match status" value="1"/>
</dbReference>
<gene>
    <name evidence="5" type="primary">LOC118415809</name>
</gene>